<evidence type="ECO:0000313" key="3">
    <source>
        <dbReference type="Proteomes" id="UP001165082"/>
    </source>
</evidence>
<dbReference type="Proteomes" id="UP001165082">
    <property type="component" value="Unassembled WGS sequence"/>
</dbReference>
<accession>A0A9W7EDY3</accession>
<feature type="region of interest" description="Disordered" evidence="1">
    <location>
        <begin position="1"/>
        <end position="20"/>
    </location>
</feature>
<evidence type="ECO:0000256" key="1">
    <source>
        <dbReference type="SAM" id="MobiDB-lite"/>
    </source>
</evidence>
<keyword evidence="3" id="KW-1185">Reference proteome</keyword>
<feature type="compositionally biased region" description="Pro residues" evidence="1">
    <location>
        <begin position="8"/>
        <end position="18"/>
    </location>
</feature>
<evidence type="ECO:0000313" key="2">
    <source>
        <dbReference type="EMBL" id="GMH74510.1"/>
    </source>
</evidence>
<proteinExistence type="predicted"/>
<organism evidence="2 3">
    <name type="scientific">Triparma retinervis</name>
    <dbReference type="NCBI Taxonomy" id="2557542"/>
    <lineage>
        <taxon>Eukaryota</taxon>
        <taxon>Sar</taxon>
        <taxon>Stramenopiles</taxon>
        <taxon>Ochrophyta</taxon>
        <taxon>Bolidophyceae</taxon>
        <taxon>Parmales</taxon>
        <taxon>Triparmaceae</taxon>
        <taxon>Triparma</taxon>
    </lineage>
</organism>
<sequence length="168" mass="19103">MSSSTAAPPVPAPPPAPLSPAEALEFVEKQWLETHTFDEEEEMDTWDLKEGVFRKEPKERGRLVVVTGPMLENDEKEEDQKNLELIQSTILSKFGSVVSVSHRVMGSDSDNLFEVWLEAYEHELLFSRRSAVYDKDWKGGREVGDEWEGILDVIEDMVSDDSKLSYLV</sequence>
<protein>
    <submittedName>
        <fullName evidence="2">Uncharacterized protein</fullName>
    </submittedName>
</protein>
<dbReference type="EMBL" id="BRXZ01001581">
    <property type="protein sequence ID" value="GMH74510.1"/>
    <property type="molecule type" value="Genomic_DNA"/>
</dbReference>
<comment type="caution">
    <text evidence="2">The sequence shown here is derived from an EMBL/GenBank/DDBJ whole genome shotgun (WGS) entry which is preliminary data.</text>
</comment>
<dbReference type="AlphaFoldDB" id="A0A9W7EDY3"/>
<gene>
    <name evidence="2" type="ORF">TrRE_jg10164</name>
</gene>
<name>A0A9W7EDY3_9STRA</name>
<dbReference type="OrthoDB" id="204680at2759"/>
<reference evidence="2" key="1">
    <citation type="submission" date="2022-07" db="EMBL/GenBank/DDBJ databases">
        <title>Genome analysis of Parmales, a sister group of diatoms, reveals the evolutionary specialization of diatoms from phago-mixotrophs to photoautotrophs.</title>
        <authorList>
            <person name="Ban H."/>
            <person name="Sato S."/>
            <person name="Yoshikawa S."/>
            <person name="Kazumasa Y."/>
            <person name="Nakamura Y."/>
            <person name="Ichinomiya M."/>
            <person name="Saitoh K."/>
            <person name="Sato N."/>
            <person name="Blanc-Mathieu R."/>
            <person name="Endo H."/>
            <person name="Kuwata A."/>
            <person name="Ogata H."/>
        </authorList>
    </citation>
    <scope>NUCLEOTIDE SEQUENCE</scope>
</reference>